<proteinExistence type="predicted"/>
<dbReference type="Proteomes" id="UP000032066">
    <property type="component" value="Unassembled WGS sequence"/>
</dbReference>
<evidence type="ECO:0000256" key="1">
    <source>
        <dbReference type="SAM" id="SignalP"/>
    </source>
</evidence>
<dbReference type="AlphaFoldDB" id="A0A0D0PS24"/>
<name>A0A0D0PS24_KITGR</name>
<dbReference type="OrthoDB" id="3873750at2"/>
<dbReference type="EMBL" id="JXZB01000004">
    <property type="protein sequence ID" value="KIQ63177.1"/>
    <property type="molecule type" value="Genomic_DNA"/>
</dbReference>
<gene>
    <name evidence="2" type="ORF">TR51_30950</name>
</gene>
<evidence type="ECO:0000313" key="3">
    <source>
        <dbReference type="Proteomes" id="UP000032066"/>
    </source>
</evidence>
<dbReference type="STRING" id="2064.TR51_30950"/>
<sequence>MNKLTALVALSLSGLALGATPAHADAPIIQVSGLDEVHGMDNGYLDGMPPATELCHRDLANYPIVGETVDRATGVCEALGKTLDRR</sequence>
<keyword evidence="1" id="KW-0732">Signal</keyword>
<comment type="caution">
    <text evidence="2">The sequence shown here is derived from an EMBL/GenBank/DDBJ whole genome shotgun (WGS) entry which is preliminary data.</text>
</comment>
<organism evidence="2 3">
    <name type="scientific">Kitasatospora griseola</name>
    <name type="common">Streptomyces griseolosporeus</name>
    <dbReference type="NCBI Taxonomy" id="2064"/>
    <lineage>
        <taxon>Bacteria</taxon>
        <taxon>Bacillati</taxon>
        <taxon>Actinomycetota</taxon>
        <taxon>Actinomycetes</taxon>
        <taxon>Kitasatosporales</taxon>
        <taxon>Streptomycetaceae</taxon>
        <taxon>Kitasatospora</taxon>
    </lineage>
</organism>
<accession>A0A0D0PS24</accession>
<feature type="chain" id="PRO_5002235573" evidence="1">
    <location>
        <begin position="25"/>
        <end position="86"/>
    </location>
</feature>
<evidence type="ECO:0000313" key="2">
    <source>
        <dbReference type="EMBL" id="KIQ63177.1"/>
    </source>
</evidence>
<feature type="signal peptide" evidence="1">
    <location>
        <begin position="1"/>
        <end position="24"/>
    </location>
</feature>
<keyword evidence="3" id="KW-1185">Reference proteome</keyword>
<protein>
    <submittedName>
        <fullName evidence="2">Uncharacterized protein</fullName>
    </submittedName>
</protein>
<dbReference type="RefSeq" id="WP_043915527.1">
    <property type="nucleotide sequence ID" value="NZ_JXZB01000004.1"/>
</dbReference>
<reference evidence="2 3" key="1">
    <citation type="submission" date="2015-02" db="EMBL/GenBank/DDBJ databases">
        <title>Draft genome sequence of Kitasatospora griseola MF730-N6, a bafilomycin, terpentecin and satosporin producer.</title>
        <authorList>
            <person name="Arens J.C."/>
            <person name="Haltli B."/>
            <person name="Kerr R.G."/>
        </authorList>
    </citation>
    <scope>NUCLEOTIDE SEQUENCE [LARGE SCALE GENOMIC DNA]</scope>
    <source>
        <strain evidence="2 3">MF730-N6</strain>
    </source>
</reference>
<dbReference type="PATRIC" id="fig|2064.6.peg.6564"/>